<evidence type="ECO:0000256" key="1">
    <source>
        <dbReference type="SAM" id="MobiDB-lite"/>
    </source>
</evidence>
<name>A0A699X9H2_TANCI</name>
<dbReference type="EMBL" id="BKCJ011822069">
    <property type="protein sequence ID" value="GFD55803.1"/>
    <property type="molecule type" value="Genomic_DNA"/>
</dbReference>
<accession>A0A699X9H2</accession>
<feature type="region of interest" description="Disordered" evidence="1">
    <location>
        <begin position="1"/>
        <end position="60"/>
    </location>
</feature>
<feature type="compositionally biased region" description="Polar residues" evidence="1">
    <location>
        <begin position="49"/>
        <end position="60"/>
    </location>
</feature>
<organism evidence="2">
    <name type="scientific">Tanacetum cinerariifolium</name>
    <name type="common">Dalmatian daisy</name>
    <name type="synonym">Chrysanthemum cinerariifolium</name>
    <dbReference type="NCBI Taxonomy" id="118510"/>
    <lineage>
        <taxon>Eukaryota</taxon>
        <taxon>Viridiplantae</taxon>
        <taxon>Streptophyta</taxon>
        <taxon>Embryophyta</taxon>
        <taxon>Tracheophyta</taxon>
        <taxon>Spermatophyta</taxon>
        <taxon>Magnoliopsida</taxon>
        <taxon>eudicotyledons</taxon>
        <taxon>Gunneridae</taxon>
        <taxon>Pentapetalae</taxon>
        <taxon>asterids</taxon>
        <taxon>campanulids</taxon>
        <taxon>Asterales</taxon>
        <taxon>Asteraceae</taxon>
        <taxon>Asteroideae</taxon>
        <taxon>Anthemideae</taxon>
        <taxon>Anthemidinae</taxon>
        <taxon>Tanacetum</taxon>
    </lineage>
</organism>
<reference evidence="2" key="1">
    <citation type="journal article" date="2019" name="Sci. Rep.">
        <title>Draft genome of Tanacetum cinerariifolium, the natural source of mosquito coil.</title>
        <authorList>
            <person name="Yamashiro T."/>
            <person name="Shiraishi A."/>
            <person name="Satake H."/>
            <person name="Nakayama K."/>
        </authorList>
    </citation>
    <scope>NUCLEOTIDE SEQUENCE</scope>
</reference>
<sequence>GIGGVATTCGRSAAGDASVVRRRTARTPYPRTRSADPGRSGPAGRRAETLNNPWRETVYQ</sequence>
<gene>
    <name evidence="2" type="ORF">Tci_927772</name>
</gene>
<proteinExistence type="predicted"/>
<feature type="non-terminal residue" evidence="2">
    <location>
        <position position="1"/>
    </location>
</feature>
<comment type="caution">
    <text evidence="2">The sequence shown here is derived from an EMBL/GenBank/DDBJ whole genome shotgun (WGS) entry which is preliminary data.</text>
</comment>
<evidence type="ECO:0000313" key="2">
    <source>
        <dbReference type="EMBL" id="GFD55803.1"/>
    </source>
</evidence>
<protein>
    <submittedName>
        <fullName evidence="2">Uncharacterized protein</fullName>
    </submittedName>
</protein>
<dbReference type="AlphaFoldDB" id="A0A699X9H2"/>